<accession>A0A6C0EPI3</accession>
<organism evidence="2">
    <name type="scientific">viral metagenome</name>
    <dbReference type="NCBI Taxonomy" id="1070528"/>
    <lineage>
        <taxon>unclassified sequences</taxon>
        <taxon>metagenomes</taxon>
        <taxon>organismal metagenomes</taxon>
    </lineage>
</organism>
<feature type="domain" description="C2H2-type" evidence="1">
    <location>
        <begin position="129"/>
        <end position="153"/>
    </location>
</feature>
<sequence length="231" mass="27274">MDIPLGWRLDPKCRYTCMCDQFRTEDISEVSSHMSTEFEGYCIRGLKCIEKDKFECICGDKFLETKQGRSTRTQAYYHVCEQMEKQIQVCVNQFRNKCQQCKIQLDTPKGLRRHLLTKSHLNFENKVDLHCKICDFKADCQKEMLTHLATKKHIDNANGIEKKIHDCVKCNYKTKFKSQFEQHELTKKHQNNVAGIEKPLEYICKECSYSTTFKHCLDQHNRTKKHLSTMT</sequence>
<dbReference type="InterPro" id="IPR013087">
    <property type="entry name" value="Znf_C2H2_type"/>
</dbReference>
<proteinExistence type="predicted"/>
<protein>
    <recommendedName>
        <fullName evidence="1">C2H2-type domain-containing protein</fullName>
    </recommendedName>
</protein>
<evidence type="ECO:0000259" key="1">
    <source>
        <dbReference type="SMART" id="SM00355"/>
    </source>
</evidence>
<feature type="domain" description="C2H2-type" evidence="1">
    <location>
        <begin position="165"/>
        <end position="189"/>
    </location>
</feature>
<dbReference type="SMART" id="SM00355">
    <property type="entry name" value="ZnF_C2H2"/>
    <property type="match status" value="4"/>
</dbReference>
<reference evidence="2" key="1">
    <citation type="journal article" date="2020" name="Nature">
        <title>Giant virus diversity and host interactions through global metagenomics.</title>
        <authorList>
            <person name="Schulz F."/>
            <person name="Roux S."/>
            <person name="Paez-Espino D."/>
            <person name="Jungbluth S."/>
            <person name="Walsh D.A."/>
            <person name="Denef V.J."/>
            <person name="McMahon K.D."/>
            <person name="Konstantinidis K.T."/>
            <person name="Eloe-Fadrosh E.A."/>
            <person name="Kyrpides N.C."/>
            <person name="Woyke T."/>
        </authorList>
    </citation>
    <scope>NUCLEOTIDE SEQUENCE</scope>
    <source>
        <strain evidence="2">GVMAG-M-3300009151-50</strain>
    </source>
</reference>
<evidence type="ECO:0000313" key="2">
    <source>
        <dbReference type="EMBL" id="QHT30927.1"/>
    </source>
</evidence>
<dbReference type="EMBL" id="MN738914">
    <property type="protein sequence ID" value="QHT30927.1"/>
    <property type="molecule type" value="Genomic_DNA"/>
</dbReference>
<name>A0A6C0EPI3_9ZZZZ</name>
<dbReference type="AlphaFoldDB" id="A0A6C0EPI3"/>
<dbReference type="Gene3D" id="3.30.160.60">
    <property type="entry name" value="Classic Zinc Finger"/>
    <property type="match status" value="1"/>
</dbReference>
<feature type="domain" description="C2H2-type" evidence="1">
    <location>
        <begin position="202"/>
        <end position="226"/>
    </location>
</feature>
<feature type="domain" description="C2H2-type" evidence="1">
    <location>
        <begin position="96"/>
        <end position="120"/>
    </location>
</feature>